<dbReference type="EMBL" id="JAGINW010000001">
    <property type="protein sequence ID" value="MBP2324352.1"/>
    <property type="molecule type" value="Genomic_DNA"/>
</dbReference>
<organism evidence="1 2">
    <name type="scientific">Kibdelosporangium banguiense</name>
    <dbReference type="NCBI Taxonomy" id="1365924"/>
    <lineage>
        <taxon>Bacteria</taxon>
        <taxon>Bacillati</taxon>
        <taxon>Actinomycetota</taxon>
        <taxon>Actinomycetes</taxon>
        <taxon>Pseudonocardiales</taxon>
        <taxon>Pseudonocardiaceae</taxon>
        <taxon>Kibdelosporangium</taxon>
    </lineage>
</organism>
<keyword evidence="2" id="KW-1185">Reference proteome</keyword>
<evidence type="ECO:0000313" key="1">
    <source>
        <dbReference type="EMBL" id="MBP2324352.1"/>
    </source>
</evidence>
<protein>
    <submittedName>
        <fullName evidence="1">Uncharacterized protein</fullName>
    </submittedName>
</protein>
<proteinExistence type="predicted"/>
<comment type="caution">
    <text evidence="1">The sequence shown here is derived from an EMBL/GenBank/DDBJ whole genome shotgun (WGS) entry which is preliminary data.</text>
</comment>
<sequence>MTTLPTIAASVRVLPVVLFGDVTAVLIAHADQDEHRLLPTNPATSDQAGWSR</sequence>
<name>A0ABS4TIV8_9PSEU</name>
<evidence type="ECO:0000313" key="2">
    <source>
        <dbReference type="Proteomes" id="UP001519332"/>
    </source>
</evidence>
<reference evidence="1 2" key="1">
    <citation type="submission" date="2021-03" db="EMBL/GenBank/DDBJ databases">
        <title>Sequencing the genomes of 1000 actinobacteria strains.</title>
        <authorList>
            <person name="Klenk H.-P."/>
        </authorList>
    </citation>
    <scope>NUCLEOTIDE SEQUENCE [LARGE SCALE GENOMIC DNA]</scope>
    <source>
        <strain evidence="1 2">DSM 46670</strain>
    </source>
</reference>
<dbReference type="Proteomes" id="UP001519332">
    <property type="component" value="Unassembled WGS sequence"/>
</dbReference>
<accession>A0ABS4TIV8</accession>
<gene>
    <name evidence="1" type="ORF">JOF56_004737</name>
</gene>